<feature type="transmembrane region" description="Helical" evidence="12">
    <location>
        <begin position="245"/>
        <end position="267"/>
    </location>
</feature>
<dbReference type="GO" id="GO:0015771">
    <property type="term" value="P:trehalose transport"/>
    <property type="evidence" value="ECO:0007669"/>
    <property type="project" value="TreeGrafter"/>
</dbReference>
<evidence type="ECO:0000256" key="2">
    <source>
        <dbReference type="ARBA" id="ARBA00022448"/>
    </source>
</evidence>
<dbReference type="PROSITE" id="PS51103">
    <property type="entry name" value="PTS_EIIC_TYPE_1"/>
    <property type="match status" value="1"/>
</dbReference>
<evidence type="ECO:0000256" key="10">
    <source>
        <dbReference type="ARBA" id="ARBA00023136"/>
    </source>
</evidence>
<keyword evidence="7 12" id="KW-0812">Transmembrane</keyword>
<dbReference type="KEGG" id="ppar:A8F97_16470"/>
<keyword evidence="10 12" id="KW-0472">Membrane</keyword>
<dbReference type="InterPro" id="IPR001996">
    <property type="entry name" value="PTS_IIB_1"/>
</dbReference>
<evidence type="ECO:0000256" key="3">
    <source>
        <dbReference type="ARBA" id="ARBA00022475"/>
    </source>
</evidence>
<dbReference type="Pfam" id="PF02378">
    <property type="entry name" value="PTS_EIIC"/>
    <property type="match status" value="1"/>
</dbReference>
<organism evidence="15 16">
    <name type="scientific">Pectobacterium parmentieri</name>
    <dbReference type="NCBI Taxonomy" id="1905730"/>
    <lineage>
        <taxon>Bacteria</taxon>
        <taxon>Pseudomonadati</taxon>
        <taxon>Pseudomonadota</taxon>
        <taxon>Gammaproteobacteria</taxon>
        <taxon>Enterobacterales</taxon>
        <taxon>Pectobacteriaceae</taxon>
        <taxon>Pectobacterium</taxon>
    </lineage>
</organism>
<dbReference type="InterPro" id="IPR050558">
    <property type="entry name" value="PTS_Sugar-Specific_Components"/>
</dbReference>
<evidence type="ECO:0000256" key="5">
    <source>
        <dbReference type="ARBA" id="ARBA00022679"/>
    </source>
</evidence>
<evidence type="ECO:0000256" key="6">
    <source>
        <dbReference type="ARBA" id="ARBA00022683"/>
    </source>
</evidence>
<dbReference type="PANTHER" id="PTHR30175:SF7">
    <property type="entry name" value="NEGATIVE REGULATOR OF SACY ACTIVITY"/>
    <property type="match status" value="1"/>
</dbReference>
<dbReference type="FunFam" id="3.30.1360.60:FF:000001">
    <property type="entry name" value="PTS system glucose-specific IIBC component PtsG"/>
    <property type="match status" value="1"/>
</dbReference>
<dbReference type="NCBIfam" id="TIGR00826">
    <property type="entry name" value="EIIB_glc"/>
    <property type="match status" value="1"/>
</dbReference>
<keyword evidence="3" id="KW-1003">Cell membrane</keyword>
<evidence type="ECO:0000256" key="4">
    <source>
        <dbReference type="ARBA" id="ARBA00022597"/>
    </source>
</evidence>
<keyword evidence="4" id="KW-0762">Sugar transport</keyword>
<dbReference type="GeneID" id="45851057"/>
<reference evidence="15 16" key="1">
    <citation type="journal article" date="2018" name="BMC Genomics">
        <title>High genomic variability in the plant pathogenic bacterium Pectobacterium parmentieri deciphered from de novo assembled complete genomes.</title>
        <authorList>
            <person name="Zoledowska S."/>
            <person name="Motyka-Pomagruk A."/>
            <person name="Sledz W."/>
            <person name="Mengoni A."/>
            <person name="Lojkowska E."/>
        </authorList>
    </citation>
    <scope>NUCLEOTIDE SEQUENCE [LARGE SCALE GENOMIC DNA]</scope>
    <source>
        <strain evidence="15 16">IFB5626</strain>
    </source>
</reference>
<gene>
    <name evidence="15" type="ORF">C5E00_20005</name>
</gene>
<dbReference type="InterPro" id="IPR018113">
    <property type="entry name" value="PTrfase_EIIB_Cys"/>
</dbReference>
<feature type="transmembrane region" description="Helical" evidence="12">
    <location>
        <begin position="108"/>
        <end position="133"/>
    </location>
</feature>
<dbReference type="PROSITE" id="PS01035">
    <property type="entry name" value="PTS_EIIB_TYPE_1_CYS"/>
    <property type="match status" value="1"/>
</dbReference>
<feature type="transmembrane region" description="Helical" evidence="12">
    <location>
        <begin position="178"/>
        <end position="201"/>
    </location>
</feature>
<evidence type="ECO:0000256" key="9">
    <source>
        <dbReference type="ARBA" id="ARBA00022989"/>
    </source>
</evidence>
<dbReference type="InterPro" id="IPR003352">
    <property type="entry name" value="PTS_EIIC"/>
</dbReference>
<dbReference type="GO" id="GO:0009401">
    <property type="term" value="P:phosphoenolpyruvate-dependent sugar phosphotransferase system"/>
    <property type="evidence" value="ECO:0007669"/>
    <property type="project" value="UniProtKB-KW"/>
</dbReference>
<name>A0A8B3FFL2_PECPM</name>
<feature type="active site" description="Phosphocysteine intermediate; for EIIB activity" evidence="11">
    <location>
        <position position="26"/>
    </location>
</feature>
<dbReference type="InterPro" id="IPR013013">
    <property type="entry name" value="PTS_EIIC_1"/>
</dbReference>
<dbReference type="OrthoDB" id="92465at2"/>
<keyword evidence="6" id="KW-0598">Phosphotransferase system</keyword>
<dbReference type="Pfam" id="PF00367">
    <property type="entry name" value="PTS_EIIB"/>
    <property type="match status" value="1"/>
</dbReference>
<dbReference type="CDD" id="cd00212">
    <property type="entry name" value="PTS_IIB_glc"/>
    <property type="match status" value="1"/>
</dbReference>
<evidence type="ECO:0000256" key="11">
    <source>
        <dbReference type="PROSITE-ProRule" id="PRU00421"/>
    </source>
</evidence>
<evidence type="ECO:0000313" key="15">
    <source>
        <dbReference type="EMBL" id="RKO78886.1"/>
    </source>
</evidence>
<comment type="subcellular location">
    <subcellularLocation>
        <location evidence="1">Cell inner membrane</location>
        <topology evidence="1">Multi-pass membrane protein</topology>
    </subcellularLocation>
</comment>
<feature type="domain" description="PTS EIIB type-1" evidence="13">
    <location>
        <begin position="4"/>
        <end position="87"/>
    </location>
</feature>
<dbReference type="PANTHER" id="PTHR30175">
    <property type="entry name" value="PHOSPHOTRANSFERASE SYSTEM TRANSPORT PROTEIN"/>
    <property type="match status" value="1"/>
</dbReference>
<feature type="transmembrane region" description="Helical" evidence="12">
    <location>
        <begin position="287"/>
        <end position="308"/>
    </location>
</feature>
<proteinExistence type="predicted"/>
<keyword evidence="8" id="KW-0418">Kinase</keyword>
<evidence type="ECO:0000256" key="1">
    <source>
        <dbReference type="ARBA" id="ARBA00004429"/>
    </source>
</evidence>
<dbReference type="NCBIfam" id="TIGR01996">
    <property type="entry name" value="PTS-II-BC-sucr"/>
    <property type="match status" value="1"/>
</dbReference>
<dbReference type="EMBL" id="PSZG01000001">
    <property type="protein sequence ID" value="RKO78886.1"/>
    <property type="molecule type" value="Genomic_DNA"/>
</dbReference>
<dbReference type="GO" id="GO:0016301">
    <property type="term" value="F:kinase activity"/>
    <property type="evidence" value="ECO:0007669"/>
    <property type="project" value="UniProtKB-KW"/>
</dbReference>
<evidence type="ECO:0000259" key="13">
    <source>
        <dbReference type="PROSITE" id="PS51098"/>
    </source>
</evidence>
<dbReference type="InterPro" id="IPR010973">
    <property type="entry name" value="PTS_IIBC_sucr"/>
</dbReference>
<evidence type="ECO:0000256" key="7">
    <source>
        <dbReference type="ARBA" id="ARBA00022692"/>
    </source>
</evidence>
<dbReference type="GO" id="GO:0005886">
    <property type="term" value="C:plasma membrane"/>
    <property type="evidence" value="ECO:0007669"/>
    <property type="project" value="UniProtKB-SubCell"/>
</dbReference>
<feature type="transmembrane region" description="Helical" evidence="12">
    <location>
        <begin position="389"/>
        <end position="408"/>
    </location>
</feature>
<dbReference type="AlphaFoldDB" id="A0A8B3FFL2"/>
<feature type="domain" description="PTS EIIC type-1" evidence="14">
    <location>
        <begin position="107"/>
        <end position="457"/>
    </location>
</feature>
<keyword evidence="5" id="KW-0808">Transferase</keyword>
<feature type="transmembrane region" description="Helical" evidence="12">
    <location>
        <begin position="145"/>
        <end position="166"/>
    </location>
</feature>
<dbReference type="PROSITE" id="PS51098">
    <property type="entry name" value="PTS_EIIB_TYPE_1"/>
    <property type="match status" value="1"/>
</dbReference>
<dbReference type="OMA" id="LITHAGW"/>
<dbReference type="GO" id="GO:0008982">
    <property type="term" value="F:protein-N(PI)-phosphohistidine-sugar phosphotransferase activity"/>
    <property type="evidence" value="ECO:0007669"/>
    <property type="project" value="InterPro"/>
</dbReference>
<dbReference type="GO" id="GO:0090589">
    <property type="term" value="F:protein-phosphocysteine-trehalose phosphotransferase system transporter activity"/>
    <property type="evidence" value="ECO:0007669"/>
    <property type="project" value="TreeGrafter"/>
</dbReference>
<evidence type="ECO:0000259" key="14">
    <source>
        <dbReference type="PROSITE" id="PS51103"/>
    </source>
</evidence>
<dbReference type="SUPFAM" id="SSF55604">
    <property type="entry name" value="Glucose permease domain IIB"/>
    <property type="match status" value="1"/>
</dbReference>
<dbReference type="Proteomes" id="UP000269665">
    <property type="component" value="Unassembled WGS sequence"/>
</dbReference>
<evidence type="ECO:0000313" key="16">
    <source>
        <dbReference type="Proteomes" id="UP000269665"/>
    </source>
</evidence>
<protein>
    <submittedName>
        <fullName evidence="15">PTS sucrose transporter subunit IIBC</fullName>
    </submittedName>
</protein>
<comment type="caution">
    <text evidence="15">The sequence shown here is derived from an EMBL/GenBank/DDBJ whole genome shotgun (WGS) entry which is preliminary data.</text>
</comment>
<evidence type="ECO:0000256" key="12">
    <source>
        <dbReference type="SAM" id="Phobius"/>
    </source>
</evidence>
<dbReference type="InterPro" id="IPR004719">
    <property type="entry name" value="PTS_maltose/Glc_sub_IIC"/>
</dbReference>
<keyword evidence="2" id="KW-0813">Transport</keyword>
<accession>A0A8B3FFL2</accession>
<feature type="transmembrane region" description="Helical" evidence="12">
    <location>
        <begin position="213"/>
        <end position="233"/>
    </location>
</feature>
<keyword evidence="9 12" id="KW-1133">Transmembrane helix</keyword>
<feature type="transmembrane region" description="Helical" evidence="12">
    <location>
        <begin position="428"/>
        <end position="449"/>
    </location>
</feature>
<dbReference type="InterPro" id="IPR036878">
    <property type="entry name" value="Glu_permease_IIB"/>
</dbReference>
<feature type="transmembrane region" description="Helical" evidence="12">
    <location>
        <begin position="362"/>
        <end position="382"/>
    </location>
</feature>
<dbReference type="NCBIfam" id="TIGR00852">
    <property type="entry name" value="pts-Glc"/>
    <property type="match status" value="1"/>
</dbReference>
<evidence type="ECO:0000256" key="8">
    <source>
        <dbReference type="ARBA" id="ARBA00022777"/>
    </source>
</evidence>
<dbReference type="Gene3D" id="3.30.1360.60">
    <property type="entry name" value="Glucose permease domain IIB"/>
    <property type="match status" value="1"/>
</dbReference>
<dbReference type="RefSeq" id="WP_012822181.1">
    <property type="nucleotide sequence ID" value="NZ_BSWE01000012.1"/>
</dbReference>
<sequence length="457" mass="47789">MDINATASALIPLLGGKENIASAAHCATRLRLVLNDDSLADKKAIENVDGVKGCFQNAGQMQIIFGTGLVNKVYAEFIKAAGISESSKSEAASIAARKLNPLQRLARLLSNIFVPIMPAIIASGLLMGLLGMIKTYGWVDASSAIFVMLDMFSSAAFIILPVLIGFTAAREFGGNPYLGATLGGILTHPALTNAWGVAGGFQTMHFFGMDIAMIGYQGTVFPVLLAVWFMSIVEKRLRKIVPDALDIIVTPFLTVIISGFVAMLIIGPAGRALGDGISLVLSTLIAHAGWFAGLLFGGLYSAIVITGVHHSFHAIEAGLLGNPAIGVNFLLPIWAMANVAQGGACLAVYFKTRDAKTRAIAVPAGLSCLLGITEAAIFGINLRFIKPFLAALAGGALGGAWVVFNHVNMTAVGLTGFPGLAIVQGGSMLNYLIGMLIAFGAAFVISLLLKYKTDSES</sequence>